<protein>
    <submittedName>
        <fullName evidence="1">Uncharacterized protein</fullName>
    </submittedName>
</protein>
<sequence>MEPQEPSLEQPQHLERLVLQTEADIQTFSLFLRALTAAILMLYLVFAYNCVTGGATLPFTNYGLRAEHPVAAAELGVLTLQLTLHLLSSGSWDRITRGAVAVLAVCGVAHAATCAKHGMLELYWWLLPVLDLGVVSYAQLNMRRSRASVERLVEKAHREKDE</sequence>
<dbReference type="Proteomes" id="UP001140234">
    <property type="component" value="Unassembled WGS sequence"/>
</dbReference>
<proteinExistence type="predicted"/>
<organism evidence="1 2">
    <name type="scientific">Coemansia nantahalensis</name>
    <dbReference type="NCBI Taxonomy" id="2789366"/>
    <lineage>
        <taxon>Eukaryota</taxon>
        <taxon>Fungi</taxon>
        <taxon>Fungi incertae sedis</taxon>
        <taxon>Zoopagomycota</taxon>
        <taxon>Kickxellomycotina</taxon>
        <taxon>Kickxellomycetes</taxon>
        <taxon>Kickxellales</taxon>
        <taxon>Kickxellaceae</taxon>
        <taxon>Coemansia</taxon>
    </lineage>
</organism>
<dbReference type="EMBL" id="JANBUJ010000912">
    <property type="protein sequence ID" value="KAJ2769557.1"/>
    <property type="molecule type" value="Genomic_DNA"/>
</dbReference>
<comment type="caution">
    <text evidence="1">The sequence shown here is derived from an EMBL/GenBank/DDBJ whole genome shotgun (WGS) entry which is preliminary data.</text>
</comment>
<evidence type="ECO:0000313" key="2">
    <source>
        <dbReference type="Proteomes" id="UP001140234"/>
    </source>
</evidence>
<gene>
    <name evidence="1" type="ORF">IWQ57_003055</name>
</gene>
<keyword evidence="2" id="KW-1185">Reference proteome</keyword>
<name>A0ACC1JY29_9FUNG</name>
<accession>A0ACC1JY29</accession>
<reference evidence="1" key="1">
    <citation type="submission" date="2022-07" db="EMBL/GenBank/DDBJ databases">
        <title>Phylogenomic reconstructions and comparative analyses of Kickxellomycotina fungi.</title>
        <authorList>
            <person name="Reynolds N.K."/>
            <person name="Stajich J.E."/>
            <person name="Barry K."/>
            <person name="Grigoriev I.V."/>
            <person name="Crous P."/>
            <person name="Smith M.E."/>
        </authorList>
    </citation>
    <scope>NUCLEOTIDE SEQUENCE</scope>
    <source>
        <strain evidence="1">CBS 109366</strain>
    </source>
</reference>
<evidence type="ECO:0000313" key="1">
    <source>
        <dbReference type="EMBL" id="KAJ2769557.1"/>
    </source>
</evidence>